<accession>A0A941AQN6</accession>
<dbReference type="InterPro" id="IPR006311">
    <property type="entry name" value="TAT_signal"/>
</dbReference>
<dbReference type="AlphaFoldDB" id="A0A941AQN6"/>
<dbReference type="RefSeq" id="WP_210156243.1">
    <property type="nucleotide sequence ID" value="NZ_JAFCNB010000006.1"/>
</dbReference>
<dbReference type="PROSITE" id="PS51257">
    <property type="entry name" value="PROKAR_LIPOPROTEIN"/>
    <property type="match status" value="1"/>
</dbReference>
<reference evidence="3" key="1">
    <citation type="submission" date="2021-02" db="EMBL/GenBank/DDBJ databases">
        <title>Draft genome sequence of Microbispora sp. RL4-1S isolated from rice leaves in Thailand.</title>
        <authorList>
            <person name="Muangham S."/>
            <person name="Duangmal K."/>
        </authorList>
    </citation>
    <scope>NUCLEOTIDE SEQUENCE</scope>
    <source>
        <strain evidence="3">RL4-1S</strain>
    </source>
</reference>
<dbReference type="Proteomes" id="UP000674234">
    <property type="component" value="Unassembled WGS sequence"/>
</dbReference>
<keyword evidence="2" id="KW-0732">Signal</keyword>
<protein>
    <submittedName>
        <fullName evidence="3">Copper chaperone PCu(A)C</fullName>
    </submittedName>
</protein>
<dbReference type="Gene3D" id="2.60.40.1890">
    <property type="entry name" value="PCu(A)C copper chaperone"/>
    <property type="match status" value="1"/>
</dbReference>
<feature type="signal peptide" evidence="2">
    <location>
        <begin position="1"/>
        <end position="24"/>
    </location>
</feature>
<dbReference type="SUPFAM" id="SSF110087">
    <property type="entry name" value="DR1885-like metal-binding protein"/>
    <property type="match status" value="1"/>
</dbReference>
<dbReference type="Pfam" id="PF04314">
    <property type="entry name" value="PCuAC"/>
    <property type="match status" value="1"/>
</dbReference>
<feature type="compositionally biased region" description="Low complexity" evidence="1">
    <location>
        <begin position="196"/>
        <end position="220"/>
    </location>
</feature>
<gene>
    <name evidence="3" type="ORF">JOL79_14205</name>
</gene>
<feature type="region of interest" description="Disordered" evidence="1">
    <location>
        <begin position="176"/>
        <end position="227"/>
    </location>
</feature>
<evidence type="ECO:0000256" key="2">
    <source>
        <dbReference type="SAM" id="SignalP"/>
    </source>
</evidence>
<organism evidence="3 4">
    <name type="scientific">Microbispora oryzae</name>
    <dbReference type="NCBI Taxonomy" id="2806554"/>
    <lineage>
        <taxon>Bacteria</taxon>
        <taxon>Bacillati</taxon>
        <taxon>Actinomycetota</taxon>
        <taxon>Actinomycetes</taxon>
        <taxon>Streptosporangiales</taxon>
        <taxon>Streptosporangiaceae</taxon>
        <taxon>Microbispora</taxon>
    </lineage>
</organism>
<evidence type="ECO:0000313" key="4">
    <source>
        <dbReference type="Proteomes" id="UP000674234"/>
    </source>
</evidence>
<feature type="chain" id="PRO_5037230151" evidence="2">
    <location>
        <begin position="25"/>
        <end position="227"/>
    </location>
</feature>
<sequence>MTSSSRRRAIAIAALLAAAIPALAACGAGFGANTNTPYAPNEAGVLIKDDGSGGKSYGENGVMIPQAFILGPEPGSQIAAGGSAAVYLTMLNSTGTPDTLTGIVADQQQAASAKVPAPVALEPGTLAKTPGVTVDGIKQPLRGGETLRLTLQFKNAGDISLAVPVIARSREYATLSPAPSPAATPTGDPFASLSPTGTATDATATAETGTGTESAGGAEAPPSPAAQ</sequence>
<name>A0A941AQN6_9ACTN</name>
<dbReference type="InterPro" id="IPR007410">
    <property type="entry name" value="LpqE-like"/>
</dbReference>
<dbReference type="EMBL" id="JAFCNB010000006">
    <property type="protein sequence ID" value="MBP2704969.1"/>
    <property type="molecule type" value="Genomic_DNA"/>
</dbReference>
<keyword evidence="4" id="KW-1185">Reference proteome</keyword>
<evidence type="ECO:0000313" key="3">
    <source>
        <dbReference type="EMBL" id="MBP2704969.1"/>
    </source>
</evidence>
<comment type="caution">
    <text evidence="3">The sequence shown here is derived from an EMBL/GenBank/DDBJ whole genome shotgun (WGS) entry which is preliminary data.</text>
</comment>
<dbReference type="InterPro" id="IPR036182">
    <property type="entry name" value="PCuAC_sf"/>
</dbReference>
<feature type="compositionally biased region" description="Low complexity" evidence="1">
    <location>
        <begin position="176"/>
        <end position="186"/>
    </location>
</feature>
<dbReference type="PROSITE" id="PS51318">
    <property type="entry name" value="TAT"/>
    <property type="match status" value="1"/>
</dbReference>
<proteinExistence type="predicted"/>
<evidence type="ECO:0000256" key="1">
    <source>
        <dbReference type="SAM" id="MobiDB-lite"/>
    </source>
</evidence>